<evidence type="ECO:0000256" key="2">
    <source>
        <dbReference type="ARBA" id="ARBA00008661"/>
    </source>
</evidence>
<evidence type="ECO:0000256" key="3">
    <source>
        <dbReference type="ARBA" id="ARBA00022676"/>
    </source>
</evidence>
<dbReference type="PANTHER" id="PTHR11214:SF334">
    <property type="entry name" value="HEXOSYLTRANSFERASE"/>
    <property type="match status" value="1"/>
</dbReference>
<dbReference type="GO" id="GO:0000139">
    <property type="term" value="C:Golgi membrane"/>
    <property type="evidence" value="ECO:0007669"/>
    <property type="project" value="UniProtKB-SubCell"/>
</dbReference>
<evidence type="ECO:0000313" key="11">
    <source>
        <dbReference type="EMBL" id="RCN26985.1"/>
    </source>
</evidence>
<protein>
    <recommendedName>
        <fullName evidence="10">Hexosyltransferase</fullName>
        <ecNumber evidence="10">2.4.1.-</ecNumber>
    </recommendedName>
</protein>
<keyword evidence="6" id="KW-0735">Signal-anchor</keyword>
<evidence type="ECO:0000313" key="12">
    <source>
        <dbReference type="Proteomes" id="UP000252519"/>
    </source>
</evidence>
<dbReference type="EC" id="2.4.1.-" evidence="10"/>
<dbReference type="AlphaFoldDB" id="A0A368F813"/>
<dbReference type="InterPro" id="IPR002659">
    <property type="entry name" value="Glyco_trans_31"/>
</dbReference>
<evidence type="ECO:0000256" key="5">
    <source>
        <dbReference type="ARBA" id="ARBA00022692"/>
    </source>
</evidence>
<dbReference type="Pfam" id="PF01762">
    <property type="entry name" value="Galactosyl_T"/>
    <property type="match status" value="1"/>
</dbReference>
<evidence type="ECO:0000256" key="9">
    <source>
        <dbReference type="ARBA" id="ARBA00023136"/>
    </source>
</evidence>
<dbReference type="PANTHER" id="PTHR11214">
    <property type="entry name" value="BETA-1,3-N-ACETYLGLUCOSAMINYLTRANSFERASE"/>
    <property type="match status" value="1"/>
</dbReference>
<keyword evidence="7" id="KW-1133">Transmembrane helix</keyword>
<evidence type="ECO:0000256" key="10">
    <source>
        <dbReference type="RuleBase" id="RU363063"/>
    </source>
</evidence>
<keyword evidence="9" id="KW-0472">Membrane</keyword>
<keyword evidence="8 10" id="KW-0333">Golgi apparatus</keyword>
<comment type="similarity">
    <text evidence="2 10">Belongs to the glycosyltransferase 31 family.</text>
</comment>
<sequence length="160" mass="18602">DYRHGGDLAQSIFLSHLFQQRQSTSELEEANFAVEQRFSEGKVFVDERLRPSKYLIVPSSAGCRKLNLTVIVVTKVDDFDARDRWRVEYKWRSPREMHGFKLVFPVGITDNSTILPRLQQEAMKHGDILQGDYEDTYRNLTLKVTYYLSRSGLQCTPILL</sequence>
<keyword evidence="12" id="KW-1185">Reference proteome</keyword>
<keyword evidence="4" id="KW-0808">Transferase</keyword>
<name>A0A368F813_ANCCA</name>
<comment type="caution">
    <text evidence="11">The sequence shown here is derived from an EMBL/GenBank/DDBJ whole genome shotgun (WGS) entry which is preliminary data.</text>
</comment>
<keyword evidence="3 10" id="KW-0328">Glycosyltransferase</keyword>
<reference evidence="11 12" key="1">
    <citation type="submission" date="2014-10" db="EMBL/GenBank/DDBJ databases">
        <title>Draft genome of the hookworm Ancylostoma caninum.</title>
        <authorList>
            <person name="Mitreva M."/>
        </authorList>
    </citation>
    <scope>NUCLEOTIDE SEQUENCE [LARGE SCALE GENOMIC DNA]</scope>
    <source>
        <strain evidence="11 12">Baltimore</strain>
    </source>
</reference>
<dbReference type="EMBL" id="JOJR01005359">
    <property type="protein sequence ID" value="RCN26985.1"/>
    <property type="molecule type" value="Genomic_DNA"/>
</dbReference>
<gene>
    <name evidence="11" type="ORF">ANCCAN_27286</name>
</gene>
<evidence type="ECO:0000256" key="7">
    <source>
        <dbReference type="ARBA" id="ARBA00022989"/>
    </source>
</evidence>
<dbReference type="GO" id="GO:0006493">
    <property type="term" value="P:protein O-linked glycosylation"/>
    <property type="evidence" value="ECO:0007669"/>
    <property type="project" value="TreeGrafter"/>
</dbReference>
<proteinExistence type="inferred from homology"/>
<evidence type="ECO:0000256" key="8">
    <source>
        <dbReference type="ARBA" id="ARBA00023034"/>
    </source>
</evidence>
<accession>A0A368F813</accession>
<dbReference type="GO" id="GO:0016758">
    <property type="term" value="F:hexosyltransferase activity"/>
    <property type="evidence" value="ECO:0007669"/>
    <property type="project" value="InterPro"/>
</dbReference>
<feature type="non-terminal residue" evidence="11">
    <location>
        <position position="1"/>
    </location>
</feature>
<evidence type="ECO:0000256" key="1">
    <source>
        <dbReference type="ARBA" id="ARBA00004323"/>
    </source>
</evidence>
<evidence type="ECO:0000256" key="4">
    <source>
        <dbReference type="ARBA" id="ARBA00022679"/>
    </source>
</evidence>
<dbReference type="Proteomes" id="UP000252519">
    <property type="component" value="Unassembled WGS sequence"/>
</dbReference>
<organism evidence="11 12">
    <name type="scientific">Ancylostoma caninum</name>
    <name type="common">Dog hookworm</name>
    <dbReference type="NCBI Taxonomy" id="29170"/>
    <lineage>
        <taxon>Eukaryota</taxon>
        <taxon>Metazoa</taxon>
        <taxon>Ecdysozoa</taxon>
        <taxon>Nematoda</taxon>
        <taxon>Chromadorea</taxon>
        <taxon>Rhabditida</taxon>
        <taxon>Rhabditina</taxon>
        <taxon>Rhabditomorpha</taxon>
        <taxon>Strongyloidea</taxon>
        <taxon>Ancylostomatidae</taxon>
        <taxon>Ancylostomatinae</taxon>
        <taxon>Ancylostoma</taxon>
    </lineage>
</organism>
<evidence type="ECO:0000256" key="6">
    <source>
        <dbReference type="ARBA" id="ARBA00022968"/>
    </source>
</evidence>
<keyword evidence="5" id="KW-0812">Transmembrane</keyword>
<dbReference type="OrthoDB" id="6086505at2759"/>
<comment type="subcellular location">
    <subcellularLocation>
        <location evidence="1 10">Golgi apparatus membrane</location>
        <topology evidence="1 10">Single-pass type II membrane protein</topology>
    </subcellularLocation>
</comment>